<proteinExistence type="predicted"/>
<name>A0ABR9RRB6_9ACTN</name>
<evidence type="ECO:0000256" key="1">
    <source>
        <dbReference type="SAM" id="MobiDB-lite"/>
    </source>
</evidence>
<feature type="domain" description="Endonuclease/exonuclease/phosphatase" evidence="2">
    <location>
        <begin position="92"/>
        <end position="334"/>
    </location>
</feature>
<gene>
    <name evidence="3" type="ORF">IEQ44_05390</name>
</gene>
<evidence type="ECO:0000313" key="3">
    <source>
        <dbReference type="EMBL" id="MBE7324078.1"/>
    </source>
</evidence>
<dbReference type="Proteomes" id="UP000756387">
    <property type="component" value="Unassembled WGS sequence"/>
</dbReference>
<dbReference type="Gene3D" id="3.60.10.10">
    <property type="entry name" value="Endonuclease/exonuclease/phosphatase"/>
    <property type="match status" value="1"/>
</dbReference>
<dbReference type="RefSeq" id="WP_193637416.1">
    <property type="nucleotide sequence ID" value="NZ_JADCSA010000004.1"/>
</dbReference>
<sequence>MRRGATFPSLAGPRASGTRSSPPAAVRSDERTRRTTEGDAVRRCMTTWILGALVAAGLVTTSQMPSNDPGPLVAPEIQQVAGASHLKVVQRNVDGRRVRFNSTVKVAKDGKAQVLLMQEVCQAWLADLPEGWRVSYATTQPGASNHCPETAPGSKVFPKGVVAIWTKSKKKWSADSLPLEGELNRTPAMACVHVKSDGVWHDACSTHLVAFDKPLADKPPQGARDIRVKQATQMRDYFAGLLSGKKGKKRRVVVGGDFNHTPGPLVHEDTEYDPMGRLYAVPAGMSKGGQFTEGSQLGGTEGRTDGRGGAKTVPRKKKSGQDRKIDYIFFSNNFVGLGHPGKMTTSQMKKKHHSRLVAKVSLTAAAGDGTNPRPAPCTENECFRAQLGVQDYVYNENTRPSDVRLRRFVLDRKFYARAHPDVMAWAQEKVRTDGGKLYDHVEWHWRNRGITEGRMGSATFDPPYYLSIHPDVAAAYGATNYLGAIEHYVAHGQHEGRRGSIFFDVAHYKARYADIAGASNQDAMKHFTVFGMSEGRQGSADFGPAYYMGTNPDLQQAYGANHYRHGMSHWIAYGRAEGRPGAP</sequence>
<organism evidence="3 4">
    <name type="scientific">Nocardioides malaquae</name>
    <dbReference type="NCBI Taxonomy" id="2773426"/>
    <lineage>
        <taxon>Bacteria</taxon>
        <taxon>Bacillati</taxon>
        <taxon>Actinomycetota</taxon>
        <taxon>Actinomycetes</taxon>
        <taxon>Propionibacteriales</taxon>
        <taxon>Nocardioidaceae</taxon>
        <taxon>Nocardioides</taxon>
    </lineage>
</organism>
<dbReference type="SUPFAM" id="SSF56219">
    <property type="entry name" value="DNase I-like"/>
    <property type="match status" value="1"/>
</dbReference>
<feature type="region of interest" description="Disordered" evidence="1">
    <location>
        <begin position="1"/>
        <end position="39"/>
    </location>
</feature>
<dbReference type="EMBL" id="JADCSA010000004">
    <property type="protein sequence ID" value="MBE7324078.1"/>
    <property type="molecule type" value="Genomic_DNA"/>
</dbReference>
<feature type="region of interest" description="Disordered" evidence="1">
    <location>
        <begin position="292"/>
        <end position="319"/>
    </location>
</feature>
<evidence type="ECO:0000259" key="2">
    <source>
        <dbReference type="Pfam" id="PF03372"/>
    </source>
</evidence>
<dbReference type="Pfam" id="PF03372">
    <property type="entry name" value="Exo_endo_phos"/>
    <property type="match status" value="1"/>
</dbReference>
<accession>A0ABR9RRB6</accession>
<feature type="compositionally biased region" description="Basic and acidic residues" evidence="1">
    <location>
        <begin position="27"/>
        <end position="39"/>
    </location>
</feature>
<reference evidence="3 4" key="1">
    <citation type="submission" date="2020-10" db="EMBL/GenBank/DDBJ databases">
        <title>Nocardioides sp. isolated from sludge.</title>
        <authorList>
            <person name="Zhang X."/>
        </authorList>
    </citation>
    <scope>NUCLEOTIDE SEQUENCE [LARGE SCALE GENOMIC DNA]</scope>
    <source>
        <strain evidence="3 4">Y6</strain>
    </source>
</reference>
<evidence type="ECO:0000313" key="4">
    <source>
        <dbReference type="Proteomes" id="UP000756387"/>
    </source>
</evidence>
<comment type="caution">
    <text evidence="3">The sequence shown here is derived from an EMBL/GenBank/DDBJ whole genome shotgun (WGS) entry which is preliminary data.</text>
</comment>
<dbReference type="InterPro" id="IPR036691">
    <property type="entry name" value="Endo/exonu/phosph_ase_sf"/>
</dbReference>
<protein>
    <recommendedName>
        <fullName evidence="2">Endonuclease/exonuclease/phosphatase domain-containing protein</fullName>
    </recommendedName>
</protein>
<keyword evidence="4" id="KW-1185">Reference proteome</keyword>
<dbReference type="InterPro" id="IPR005135">
    <property type="entry name" value="Endo/exonuclease/phosphatase"/>
</dbReference>